<evidence type="ECO:0000256" key="12">
    <source>
        <dbReference type="ARBA" id="ARBA00038905"/>
    </source>
</evidence>
<evidence type="ECO:0000313" key="18">
    <source>
        <dbReference type="EMBL" id="GLT18558.1"/>
    </source>
</evidence>
<evidence type="ECO:0000256" key="15">
    <source>
        <dbReference type="ARBA" id="ARBA00041979"/>
    </source>
</evidence>
<evidence type="ECO:0000256" key="8">
    <source>
        <dbReference type="ARBA" id="ARBA00022842"/>
    </source>
</evidence>
<comment type="catalytic activity">
    <reaction evidence="11">
        <text>8-oxo-GTP + H2O = 8-oxo-GMP + diphosphate + H(+)</text>
        <dbReference type="Rhea" id="RHEA:67616"/>
        <dbReference type="ChEBI" id="CHEBI:15377"/>
        <dbReference type="ChEBI" id="CHEBI:15378"/>
        <dbReference type="ChEBI" id="CHEBI:33019"/>
        <dbReference type="ChEBI" id="CHEBI:143553"/>
        <dbReference type="ChEBI" id="CHEBI:145694"/>
    </reaction>
</comment>
<evidence type="ECO:0000256" key="5">
    <source>
        <dbReference type="ARBA" id="ARBA00022723"/>
    </source>
</evidence>
<dbReference type="Proteomes" id="UP001157138">
    <property type="component" value="Unassembled WGS sequence"/>
</dbReference>
<dbReference type="PANTHER" id="PTHR47707">
    <property type="entry name" value="8-OXO-DGTP DIPHOSPHATASE"/>
    <property type="match status" value="1"/>
</dbReference>
<evidence type="ECO:0000256" key="9">
    <source>
        <dbReference type="ARBA" id="ARBA00023204"/>
    </source>
</evidence>
<reference evidence="19" key="1">
    <citation type="journal article" date="2019" name="Int. J. Syst. Evol. Microbiol.">
        <title>The Global Catalogue of Microorganisms (GCM) 10K type strain sequencing project: providing services to taxonomists for standard genome sequencing and annotation.</title>
        <authorList>
            <consortium name="The Broad Institute Genomics Platform"/>
            <consortium name="The Broad Institute Genome Sequencing Center for Infectious Disease"/>
            <person name="Wu L."/>
            <person name="Ma J."/>
        </authorList>
    </citation>
    <scope>NUCLEOTIDE SEQUENCE [LARGE SCALE GENOMIC DNA]</scope>
    <source>
        <strain evidence="19">NBRC 108723</strain>
    </source>
</reference>
<protein>
    <recommendedName>
        <fullName evidence="13">8-oxo-dGTP diphosphatase</fullName>
        <ecNumber evidence="12">3.6.1.55</ecNumber>
    </recommendedName>
    <alternativeName>
        <fullName evidence="16">7,8-dihydro-8-oxoguanine-triphosphatase</fullName>
    </alternativeName>
    <alternativeName>
        <fullName evidence="15">Mutator protein MutT</fullName>
    </alternativeName>
    <alternativeName>
        <fullName evidence="14">dGTP pyrophosphohydrolase</fullName>
    </alternativeName>
</protein>
<keyword evidence="7" id="KW-0378">Hydrolase</keyword>
<gene>
    <name evidence="18" type="ORF">GCM10007938_23370</name>
</gene>
<dbReference type="PANTHER" id="PTHR47707:SF1">
    <property type="entry name" value="NUDIX HYDROLASE FAMILY PROTEIN"/>
    <property type="match status" value="1"/>
</dbReference>
<dbReference type="PROSITE" id="PS51462">
    <property type="entry name" value="NUDIX"/>
    <property type="match status" value="1"/>
</dbReference>
<keyword evidence="8" id="KW-0460">Magnesium</keyword>
<dbReference type="InterPro" id="IPR015797">
    <property type="entry name" value="NUDIX_hydrolase-like_dom_sf"/>
</dbReference>
<comment type="similarity">
    <text evidence="2">Belongs to the Nudix hydrolase family.</text>
</comment>
<name>A0ABQ6EZA0_9VIBR</name>
<dbReference type="SUPFAM" id="SSF55811">
    <property type="entry name" value="Nudix"/>
    <property type="match status" value="1"/>
</dbReference>
<feature type="domain" description="Nudix hydrolase" evidence="17">
    <location>
        <begin position="1"/>
        <end position="128"/>
    </location>
</feature>
<dbReference type="RefSeq" id="WP_284192440.1">
    <property type="nucleotide sequence ID" value="NZ_BSPW01000047.1"/>
</dbReference>
<dbReference type="InterPro" id="IPR047127">
    <property type="entry name" value="MutT-like"/>
</dbReference>
<evidence type="ECO:0000256" key="1">
    <source>
        <dbReference type="ARBA" id="ARBA00001946"/>
    </source>
</evidence>
<evidence type="ECO:0000256" key="2">
    <source>
        <dbReference type="ARBA" id="ARBA00005582"/>
    </source>
</evidence>
<accession>A0ABQ6EZA0</accession>
<keyword evidence="19" id="KW-1185">Reference proteome</keyword>
<comment type="catalytic activity">
    <reaction evidence="10">
        <text>8-oxo-dGTP + H2O = 8-oxo-dGMP + diphosphate + H(+)</text>
        <dbReference type="Rhea" id="RHEA:31575"/>
        <dbReference type="ChEBI" id="CHEBI:15377"/>
        <dbReference type="ChEBI" id="CHEBI:15378"/>
        <dbReference type="ChEBI" id="CHEBI:33019"/>
        <dbReference type="ChEBI" id="CHEBI:63224"/>
        <dbReference type="ChEBI" id="CHEBI:77896"/>
        <dbReference type="EC" id="3.6.1.55"/>
    </reaction>
</comment>
<dbReference type="EC" id="3.6.1.55" evidence="12"/>
<organism evidence="18 19">
    <name type="scientific">Vibrio zhanjiangensis</name>
    <dbReference type="NCBI Taxonomy" id="1046128"/>
    <lineage>
        <taxon>Bacteria</taxon>
        <taxon>Pseudomonadati</taxon>
        <taxon>Pseudomonadota</taxon>
        <taxon>Gammaproteobacteria</taxon>
        <taxon>Vibrionales</taxon>
        <taxon>Vibrionaceae</taxon>
        <taxon>Vibrio</taxon>
    </lineage>
</organism>
<dbReference type="EMBL" id="BSPW01000047">
    <property type="protein sequence ID" value="GLT18558.1"/>
    <property type="molecule type" value="Genomic_DNA"/>
</dbReference>
<keyword evidence="9" id="KW-0234">DNA repair</keyword>
<dbReference type="Pfam" id="PF00293">
    <property type="entry name" value="NUDIX"/>
    <property type="match status" value="1"/>
</dbReference>
<dbReference type="PROSITE" id="PS00893">
    <property type="entry name" value="NUDIX_BOX"/>
    <property type="match status" value="1"/>
</dbReference>
<evidence type="ECO:0000256" key="13">
    <source>
        <dbReference type="ARBA" id="ARBA00040794"/>
    </source>
</evidence>
<evidence type="ECO:0000256" key="10">
    <source>
        <dbReference type="ARBA" id="ARBA00035861"/>
    </source>
</evidence>
<dbReference type="CDD" id="cd04690">
    <property type="entry name" value="NUDIX_Hydrolase"/>
    <property type="match status" value="1"/>
</dbReference>
<evidence type="ECO:0000313" key="19">
    <source>
        <dbReference type="Proteomes" id="UP001157138"/>
    </source>
</evidence>
<sequence>MKKSAGIIIRDKSLLVLRTRGKDIYFAPGGKPEVNESIEDALIRELNEEIGISISKSNISPYGVFSAPAAGNEDIVLTMSVFWVDGHWENLFPCNEIEELFWVNSENINKITLSSIFLNEVFYPLVNRGYIS</sequence>
<evidence type="ECO:0000256" key="11">
    <source>
        <dbReference type="ARBA" id="ARBA00036904"/>
    </source>
</evidence>
<dbReference type="InterPro" id="IPR020084">
    <property type="entry name" value="NUDIX_hydrolase_CS"/>
</dbReference>
<keyword evidence="4" id="KW-0235">DNA replication</keyword>
<comment type="cofactor">
    <cofactor evidence="1">
        <name>Mg(2+)</name>
        <dbReference type="ChEBI" id="CHEBI:18420"/>
    </cofactor>
</comment>
<keyword evidence="6" id="KW-0227">DNA damage</keyword>
<evidence type="ECO:0000256" key="3">
    <source>
        <dbReference type="ARBA" id="ARBA00022457"/>
    </source>
</evidence>
<evidence type="ECO:0000256" key="14">
    <source>
        <dbReference type="ARBA" id="ARBA00041592"/>
    </source>
</evidence>
<proteinExistence type="inferred from homology"/>
<keyword evidence="3" id="KW-0515">Mutator protein</keyword>
<keyword evidence="5" id="KW-0479">Metal-binding</keyword>
<evidence type="ECO:0000256" key="7">
    <source>
        <dbReference type="ARBA" id="ARBA00022801"/>
    </source>
</evidence>
<dbReference type="InterPro" id="IPR000086">
    <property type="entry name" value="NUDIX_hydrolase_dom"/>
</dbReference>
<evidence type="ECO:0000259" key="17">
    <source>
        <dbReference type="PROSITE" id="PS51462"/>
    </source>
</evidence>
<evidence type="ECO:0000256" key="6">
    <source>
        <dbReference type="ARBA" id="ARBA00022763"/>
    </source>
</evidence>
<dbReference type="Gene3D" id="3.90.79.10">
    <property type="entry name" value="Nucleoside Triphosphate Pyrophosphohydrolase"/>
    <property type="match status" value="1"/>
</dbReference>
<evidence type="ECO:0000256" key="16">
    <source>
        <dbReference type="ARBA" id="ARBA00042798"/>
    </source>
</evidence>
<comment type="caution">
    <text evidence="18">The sequence shown here is derived from an EMBL/GenBank/DDBJ whole genome shotgun (WGS) entry which is preliminary data.</text>
</comment>
<evidence type="ECO:0000256" key="4">
    <source>
        <dbReference type="ARBA" id="ARBA00022705"/>
    </source>
</evidence>